<reference evidence="1 2" key="1">
    <citation type="submission" date="2012-03" db="EMBL/GenBank/DDBJ databases">
        <authorList>
            <person name="Rasko D."/>
            <person name="Redman J."/>
            <person name="Daugherty S.C."/>
            <person name="Tallon L."/>
            <person name="Sadzewicz L."/>
            <person name="Jones K."/>
            <person name="Santana-Cruz I."/>
            <person name="Liu X."/>
        </authorList>
    </citation>
    <scope>NUCLEOTIDE SEQUENCE [LARGE SCALE GENOMIC DNA]</scope>
    <source>
        <strain evidence="1 2">K-315</strain>
    </source>
</reference>
<protein>
    <submittedName>
        <fullName evidence="1">Uncharacterized protein</fullName>
    </submittedName>
</protein>
<organism evidence="1 2">
    <name type="scientific">Shigella flexneri K-315</name>
    <dbReference type="NCBI Taxonomy" id="766150"/>
    <lineage>
        <taxon>Bacteria</taxon>
        <taxon>Pseudomonadati</taxon>
        <taxon>Pseudomonadota</taxon>
        <taxon>Gammaproteobacteria</taxon>
        <taxon>Enterobacterales</taxon>
        <taxon>Enterobacteriaceae</taxon>
        <taxon>Shigella</taxon>
    </lineage>
</organism>
<dbReference type="EMBL" id="AKMY01000004">
    <property type="protein sequence ID" value="EIQ26519.1"/>
    <property type="molecule type" value="Genomic_DNA"/>
</dbReference>
<comment type="caution">
    <text evidence="1">The sequence shown here is derived from an EMBL/GenBank/DDBJ whole genome shotgun (WGS) entry which is preliminary data.</text>
</comment>
<sequence length="92" mass="10679">MQAIFAHCGFDALDTCRVRWKLDFHPFRLAQQGFALYCHVFNRDKGHLIGIAVFNTAFHHNGFTHSVRVPVANYEGKRFNSIDCCNYQLFLN</sequence>
<dbReference type="AlphaFoldDB" id="I6D427"/>
<dbReference type="Proteomes" id="UP000005407">
    <property type="component" value="Unassembled WGS sequence"/>
</dbReference>
<evidence type="ECO:0000313" key="2">
    <source>
        <dbReference type="Proteomes" id="UP000005407"/>
    </source>
</evidence>
<proteinExistence type="predicted"/>
<name>I6D427_SHIFL</name>
<gene>
    <name evidence="1" type="ORF">SFK315_0524</name>
</gene>
<accession>I6D427</accession>
<evidence type="ECO:0000313" key="1">
    <source>
        <dbReference type="EMBL" id="EIQ26519.1"/>
    </source>
</evidence>